<dbReference type="HOGENOM" id="CLU_2666000_0_0_10"/>
<sequence length="75" mass="8801">MRRLMSCGGSSYQDVEAATLPEVRRLMAEKYLETMKEHLPKKKIPGFDWERFVLDVERVFEEEDVLEGMNFGIDC</sequence>
<evidence type="ECO:0000313" key="2">
    <source>
        <dbReference type="Proteomes" id="UP000008461"/>
    </source>
</evidence>
<protein>
    <submittedName>
        <fullName evidence="1">Uncharacterized protein</fullName>
    </submittedName>
</protein>
<dbReference type="STRING" id="760192.Halhy_3935"/>
<dbReference type="AlphaFoldDB" id="F4L4B4"/>
<proteinExistence type="predicted"/>
<accession>F4L4B4</accession>
<name>F4L4B4_HALH1</name>
<reference key="2">
    <citation type="submission" date="2011-04" db="EMBL/GenBank/DDBJ databases">
        <title>Complete sequence of chromosome of Haliscomenobacter hydrossis DSM 1100.</title>
        <authorList>
            <consortium name="US DOE Joint Genome Institute (JGI-PGF)"/>
            <person name="Lucas S."/>
            <person name="Han J."/>
            <person name="Lapidus A."/>
            <person name="Bruce D."/>
            <person name="Goodwin L."/>
            <person name="Pitluck S."/>
            <person name="Peters L."/>
            <person name="Kyrpides N."/>
            <person name="Mavromatis K."/>
            <person name="Ivanova N."/>
            <person name="Ovchinnikova G."/>
            <person name="Pagani I."/>
            <person name="Daligault H."/>
            <person name="Detter J.C."/>
            <person name="Han C."/>
            <person name="Land M."/>
            <person name="Hauser L."/>
            <person name="Markowitz V."/>
            <person name="Cheng J.-F."/>
            <person name="Hugenholtz P."/>
            <person name="Woyke T."/>
            <person name="Wu D."/>
            <person name="Verbarg S."/>
            <person name="Frueling A."/>
            <person name="Brambilla E."/>
            <person name="Klenk H.-P."/>
            <person name="Eisen J.A."/>
        </authorList>
    </citation>
    <scope>NUCLEOTIDE SEQUENCE</scope>
    <source>
        <strain>DSM 1100</strain>
    </source>
</reference>
<dbReference type="EMBL" id="CP002691">
    <property type="protein sequence ID" value="AEE51783.1"/>
    <property type="molecule type" value="Genomic_DNA"/>
</dbReference>
<dbReference type="Proteomes" id="UP000008461">
    <property type="component" value="Chromosome"/>
</dbReference>
<dbReference type="RefSeq" id="WP_013766322.1">
    <property type="nucleotide sequence ID" value="NC_015510.1"/>
</dbReference>
<keyword evidence="2" id="KW-1185">Reference proteome</keyword>
<gene>
    <name evidence="1" type="ordered locus">Halhy_3935</name>
</gene>
<organism evidence="1 2">
    <name type="scientific">Haliscomenobacter hydrossis (strain ATCC 27775 / DSM 1100 / LMG 10767 / O)</name>
    <dbReference type="NCBI Taxonomy" id="760192"/>
    <lineage>
        <taxon>Bacteria</taxon>
        <taxon>Pseudomonadati</taxon>
        <taxon>Bacteroidota</taxon>
        <taxon>Saprospiria</taxon>
        <taxon>Saprospirales</taxon>
        <taxon>Haliscomenobacteraceae</taxon>
        <taxon>Haliscomenobacter</taxon>
    </lineage>
</organism>
<reference evidence="1 2" key="1">
    <citation type="journal article" date="2011" name="Stand. Genomic Sci.">
        <title>Complete genome sequence of Haliscomenobacter hydrossis type strain (O).</title>
        <authorList>
            <consortium name="US DOE Joint Genome Institute (JGI-PGF)"/>
            <person name="Daligault H."/>
            <person name="Lapidus A."/>
            <person name="Zeytun A."/>
            <person name="Nolan M."/>
            <person name="Lucas S."/>
            <person name="Del Rio T.G."/>
            <person name="Tice H."/>
            <person name="Cheng J.F."/>
            <person name="Tapia R."/>
            <person name="Han C."/>
            <person name="Goodwin L."/>
            <person name="Pitluck S."/>
            <person name="Liolios K."/>
            <person name="Pagani I."/>
            <person name="Ivanova N."/>
            <person name="Huntemann M."/>
            <person name="Mavromatis K."/>
            <person name="Mikhailova N."/>
            <person name="Pati A."/>
            <person name="Chen A."/>
            <person name="Palaniappan K."/>
            <person name="Land M."/>
            <person name="Hauser L."/>
            <person name="Brambilla E.M."/>
            <person name="Rohde M."/>
            <person name="Verbarg S."/>
            <person name="Goker M."/>
            <person name="Bristow J."/>
            <person name="Eisen J.A."/>
            <person name="Markowitz V."/>
            <person name="Hugenholtz P."/>
            <person name="Kyrpides N.C."/>
            <person name="Klenk H.P."/>
            <person name="Woyke T."/>
        </authorList>
    </citation>
    <scope>NUCLEOTIDE SEQUENCE [LARGE SCALE GENOMIC DNA]</scope>
    <source>
        <strain evidence="2">ATCC 27775 / DSM 1100 / LMG 10767 / O</strain>
    </source>
</reference>
<evidence type="ECO:0000313" key="1">
    <source>
        <dbReference type="EMBL" id="AEE51783.1"/>
    </source>
</evidence>
<dbReference type="KEGG" id="hhy:Halhy_3935"/>